<dbReference type="GO" id="GO:0032259">
    <property type="term" value="P:methylation"/>
    <property type="evidence" value="ECO:0007669"/>
    <property type="project" value="UniProtKB-KW"/>
</dbReference>
<keyword evidence="2 5" id="KW-0489">Methyltransferase</keyword>
<evidence type="ECO:0000259" key="4">
    <source>
        <dbReference type="SMART" id="SM00967"/>
    </source>
</evidence>
<dbReference type="EMBL" id="LN824141">
    <property type="protein sequence ID" value="CEP77954.1"/>
    <property type="molecule type" value="Genomic_DNA"/>
</dbReference>
<dbReference type="GO" id="GO:0008173">
    <property type="term" value="F:RNA methyltransferase activity"/>
    <property type="evidence" value="ECO:0007669"/>
    <property type="project" value="InterPro"/>
</dbReference>
<dbReference type="SUPFAM" id="SSF75217">
    <property type="entry name" value="alpha/beta knot"/>
    <property type="match status" value="1"/>
</dbReference>
<gene>
    <name evidence="5" type="primary">spoU</name>
    <name evidence="5" type="ORF">DTL3_0643</name>
</gene>
<dbReference type="Proteomes" id="UP000032809">
    <property type="component" value="Chromosome I"/>
</dbReference>
<name>A0A0C7P1T2_DEFTU</name>
<dbReference type="GO" id="GO:0005829">
    <property type="term" value="C:cytosol"/>
    <property type="evidence" value="ECO:0007669"/>
    <property type="project" value="TreeGrafter"/>
</dbReference>
<dbReference type="InterPro" id="IPR029028">
    <property type="entry name" value="Alpha/beta_knot_MTases"/>
</dbReference>
<dbReference type="FunFam" id="3.40.1280.10:FF:000008">
    <property type="entry name" value="Group 3 RNA methyltransferase TrmH"/>
    <property type="match status" value="1"/>
</dbReference>
<dbReference type="PANTHER" id="PTHR46429:SF1">
    <property type="entry name" value="23S RRNA (GUANOSINE-2'-O-)-METHYLTRANSFERASE RLMB"/>
    <property type="match status" value="1"/>
</dbReference>
<protein>
    <submittedName>
        <fullName evidence="5">23S rRNA (Guanosine-2'-O-)-methyltransferase</fullName>
        <ecNumber evidence="5">2.1.1.85</ecNumber>
    </submittedName>
</protein>
<dbReference type="SMART" id="SM00967">
    <property type="entry name" value="SpoU_sub_bind"/>
    <property type="match status" value="1"/>
</dbReference>
<dbReference type="RefSeq" id="WP_045087495.1">
    <property type="nucleotide sequence ID" value="NZ_LN824141.1"/>
</dbReference>
<dbReference type="CDD" id="cd18103">
    <property type="entry name" value="SpoU-like_RlmB"/>
    <property type="match status" value="1"/>
</dbReference>
<dbReference type="InterPro" id="IPR013123">
    <property type="entry name" value="SpoU_subst-bd"/>
</dbReference>
<evidence type="ECO:0000313" key="6">
    <source>
        <dbReference type="Proteomes" id="UP000032809"/>
    </source>
</evidence>
<dbReference type="Gene3D" id="3.30.1330.30">
    <property type="match status" value="1"/>
</dbReference>
<dbReference type="NCBIfam" id="TIGR00186">
    <property type="entry name" value="rRNA_methyl_3"/>
    <property type="match status" value="1"/>
</dbReference>
<dbReference type="STRING" id="1006576.DTL3_0643"/>
<dbReference type="Gene3D" id="3.40.1280.10">
    <property type="match status" value="1"/>
</dbReference>
<dbReference type="OrthoDB" id="9794400at2"/>
<feature type="domain" description="RNA 2-O ribose methyltransferase substrate binding" evidence="4">
    <location>
        <begin position="2"/>
        <end position="78"/>
    </location>
</feature>
<dbReference type="InterPro" id="IPR004441">
    <property type="entry name" value="rRNA_MeTrfase_TrmH"/>
</dbReference>
<dbReference type="PATRIC" id="fig|1006576.9.peg.624"/>
<dbReference type="InterPro" id="IPR001537">
    <property type="entry name" value="SpoU_MeTrfase"/>
</dbReference>
<dbReference type="HOGENOM" id="CLU_021322_0_1_0"/>
<dbReference type="Pfam" id="PF08032">
    <property type="entry name" value="SpoU_sub_bind"/>
    <property type="match status" value="1"/>
</dbReference>
<evidence type="ECO:0000256" key="1">
    <source>
        <dbReference type="ARBA" id="ARBA00007228"/>
    </source>
</evidence>
<comment type="similarity">
    <text evidence="1">Belongs to the class IV-like SAM-binding methyltransferase superfamily. RNA methyltransferase TrmH family.</text>
</comment>
<dbReference type="GO" id="GO:0018064">
    <property type="term" value="F:protein-L-histidine N-tele-methyltransferase activity"/>
    <property type="evidence" value="ECO:0007669"/>
    <property type="project" value="UniProtKB-EC"/>
</dbReference>
<organism evidence="5 6">
    <name type="scientific">Defluviitoga tunisiensis</name>
    <dbReference type="NCBI Taxonomy" id="1006576"/>
    <lineage>
        <taxon>Bacteria</taxon>
        <taxon>Thermotogati</taxon>
        <taxon>Thermotogota</taxon>
        <taxon>Thermotogae</taxon>
        <taxon>Petrotogales</taxon>
        <taxon>Petrotogaceae</taxon>
        <taxon>Defluviitoga</taxon>
    </lineage>
</organism>
<sequence>MYVYGRNILKEIIESDYKIKHIFFSDSKTEKGTLNEFVELAKRKGYSYSFAHNDILEKMSLTNKHQGIVIDIGNEFSYQSLDILEDKENLFLVMLDQIHDPHNFGAIIRSSVAAGADAIIIPKDNTVEVTPIVVKVSSGLVFKIPIIQVTNLSNTIELLKKWNVWVYGTDSVGTPYYEIDFSGNVCLVYGNEGSGLRRNVKKHCDQLITIPMSNNVDSLNVSVSAGIILFEVKKQRDFLKKGIN</sequence>
<keyword evidence="6" id="KW-1185">Reference proteome</keyword>
<evidence type="ECO:0000256" key="2">
    <source>
        <dbReference type="ARBA" id="ARBA00022603"/>
    </source>
</evidence>
<evidence type="ECO:0000256" key="3">
    <source>
        <dbReference type="ARBA" id="ARBA00022679"/>
    </source>
</evidence>
<dbReference type="AlphaFoldDB" id="A0A0C7P1T2"/>
<keyword evidence="3 5" id="KW-0808">Transferase</keyword>
<dbReference type="KEGG" id="dtn:DTL3_0643"/>
<dbReference type="GO" id="GO:0003723">
    <property type="term" value="F:RNA binding"/>
    <property type="evidence" value="ECO:0007669"/>
    <property type="project" value="InterPro"/>
</dbReference>
<dbReference type="InterPro" id="IPR029026">
    <property type="entry name" value="tRNA_m1G_MTases_N"/>
</dbReference>
<dbReference type="EC" id="2.1.1.85" evidence="5"/>
<evidence type="ECO:0000313" key="5">
    <source>
        <dbReference type="EMBL" id="CEP77954.1"/>
    </source>
</evidence>
<accession>A0A0C7P1T2</accession>
<proteinExistence type="inferred from homology"/>
<dbReference type="GO" id="GO:0006396">
    <property type="term" value="P:RNA processing"/>
    <property type="evidence" value="ECO:0007669"/>
    <property type="project" value="InterPro"/>
</dbReference>
<dbReference type="SUPFAM" id="SSF55315">
    <property type="entry name" value="L30e-like"/>
    <property type="match status" value="1"/>
</dbReference>
<dbReference type="Pfam" id="PF00588">
    <property type="entry name" value="SpoU_methylase"/>
    <property type="match status" value="1"/>
</dbReference>
<dbReference type="InterPro" id="IPR029064">
    <property type="entry name" value="Ribosomal_eL30-like_sf"/>
</dbReference>
<reference evidence="6" key="1">
    <citation type="submission" date="2014-11" db="EMBL/GenBank/DDBJ databases">
        <authorList>
            <person name="Wibberg D."/>
        </authorList>
    </citation>
    <scope>NUCLEOTIDE SEQUENCE [LARGE SCALE GENOMIC DNA]</scope>
    <source>
        <strain evidence="6">L3</strain>
    </source>
</reference>
<dbReference type="PANTHER" id="PTHR46429">
    <property type="entry name" value="23S RRNA (GUANOSINE-2'-O-)-METHYLTRANSFERASE RLMB"/>
    <property type="match status" value="1"/>
</dbReference>